<evidence type="ECO:0000313" key="4">
    <source>
        <dbReference type="EMBL" id="KYN08560.1"/>
    </source>
</evidence>
<dbReference type="SUPFAM" id="SSF56349">
    <property type="entry name" value="DNA breaking-rejoining enzymes"/>
    <property type="match status" value="1"/>
</dbReference>
<reference evidence="4 5" key="1">
    <citation type="submission" date="2016-03" db="EMBL/GenBank/DDBJ databases">
        <title>Cyphomyrmex costatus WGS genome.</title>
        <authorList>
            <person name="Nygaard S."/>
            <person name="Hu H."/>
            <person name="Boomsma J."/>
            <person name="Zhang G."/>
        </authorList>
    </citation>
    <scope>NUCLEOTIDE SEQUENCE [LARGE SCALE GENOMIC DNA]</scope>
    <source>
        <strain evidence="4">MS0001</strain>
        <tissue evidence="4">Whole body</tissue>
    </source>
</reference>
<evidence type="ECO:0000259" key="3">
    <source>
        <dbReference type="PROSITE" id="PS51898"/>
    </source>
</evidence>
<dbReference type="PANTHER" id="PTHR35617:SF3">
    <property type="entry name" value="CORE-BINDING (CB) DOMAIN-CONTAINING PROTEIN"/>
    <property type="match status" value="1"/>
</dbReference>
<dbReference type="PROSITE" id="PS51898">
    <property type="entry name" value="TYR_RECOMBINASE"/>
    <property type="match status" value="1"/>
</dbReference>
<keyword evidence="2" id="KW-0233">DNA recombination</keyword>
<dbReference type="AlphaFoldDB" id="A0A151IQP5"/>
<evidence type="ECO:0000256" key="2">
    <source>
        <dbReference type="ARBA" id="ARBA00023172"/>
    </source>
</evidence>
<dbReference type="Pfam" id="PF00589">
    <property type="entry name" value="Phage_integrase"/>
    <property type="match status" value="1"/>
</dbReference>
<dbReference type="EMBL" id="KQ976756">
    <property type="protein sequence ID" value="KYN08560.1"/>
    <property type="molecule type" value="Genomic_DNA"/>
</dbReference>
<dbReference type="GO" id="GO:0006310">
    <property type="term" value="P:DNA recombination"/>
    <property type="evidence" value="ECO:0007669"/>
    <property type="project" value="UniProtKB-KW"/>
</dbReference>
<name>A0A151IQP5_9HYME</name>
<dbReference type="PANTHER" id="PTHR35617">
    <property type="entry name" value="PHAGE_INTEGRASE DOMAIN-CONTAINING PROTEIN"/>
    <property type="match status" value="1"/>
</dbReference>
<dbReference type="InterPro" id="IPR002104">
    <property type="entry name" value="Integrase_catalytic"/>
</dbReference>
<dbReference type="STRING" id="456900.A0A151IQP5"/>
<keyword evidence="5" id="KW-1185">Reference proteome</keyword>
<organism evidence="4 5">
    <name type="scientific">Cyphomyrmex costatus</name>
    <dbReference type="NCBI Taxonomy" id="456900"/>
    <lineage>
        <taxon>Eukaryota</taxon>
        <taxon>Metazoa</taxon>
        <taxon>Ecdysozoa</taxon>
        <taxon>Arthropoda</taxon>
        <taxon>Hexapoda</taxon>
        <taxon>Insecta</taxon>
        <taxon>Pterygota</taxon>
        <taxon>Neoptera</taxon>
        <taxon>Endopterygota</taxon>
        <taxon>Hymenoptera</taxon>
        <taxon>Apocrita</taxon>
        <taxon>Aculeata</taxon>
        <taxon>Formicoidea</taxon>
        <taxon>Formicidae</taxon>
        <taxon>Myrmicinae</taxon>
        <taxon>Cyphomyrmex</taxon>
    </lineage>
</organism>
<evidence type="ECO:0000313" key="5">
    <source>
        <dbReference type="Proteomes" id="UP000078542"/>
    </source>
</evidence>
<gene>
    <name evidence="4" type="ORF">ALC62_00458</name>
</gene>
<sequence length="312" mass="34187">RGVPQPAVDTIIASLAPATICQYSSSLRAWWDYAHGHHCSLFTPETKDVLLFLSNLSQSVGSYSALNVARSAISLISTNAIGDEPLIRRFCKGVSVLKPSRPRYDYIWDPAPVISKLATFFPHDFLSLETLTKKLVFLLALASGQRCQTLAAIRVSQISISAERALIRIPDRLKTSASGRSQPLLSFPSFGEHRNLCVASLLSDYIARTRDIRPAACDSLFIALKRPHAAVGSQTISRWIRSTLSECGVSDVFSAHSTRHASTSLAARKGVPVDLIKRAAGWSGESRAFANFYNRQIIDIDAFANAVLRTDQ</sequence>
<feature type="domain" description="Tyr recombinase" evidence="3">
    <location>
        <begin position="103"/>
        <end position="308"/>
    </location>
</feature>
<dbReference type="InterPro" id="IPR010998">
    <property type="entry name" value="Integrase_recombinase_N"/>
</dbReference>
<dbReference type="GO" id="GO:0015074">
    <property type="term" value="P:DNA integration"/>
    <property type="evidence" value="ECO:0007669"/>
    <property type="project" value="InterPro"/>
</dbReference>
<dbReference type="GO" id="GO:0003677">
    <property type="term" value="F:DNA binding"/>
    <property type="evidence" value="ECO:0007669"/>
    <property type="project" value="UniProtKB-KW"/>
</dbReference>
<dbReference type="CDD" id="cd00397">
    <property type="entry name" value="DNA_BRE_C"/>
    <property type="match status" value="1"/>
</dbReference>
<keyword evidence="1" id="KW-0238">DNA-binding</keyword>
<dbReference type="InterPro" id="IPR013762">
    <property type="entry name" value="Integrase-like_cat_sf"/>
</dbReference>
<feature type="non-terminal residue" evidence="4">
    <location>
        <position position="1"/>
    </location>
</feature>
<dbReference type="Gene3D" id="1.10.150.130">
    <property type="match status" value="1"/>
</dbReference>
<proteinExistence type="predicted"/>
<protein>
    <recommendedName>
        <fullName evidence="3">Tyr recombinase domain-containing protein</fullName>
    </recommendedName>
</protein>
<accession>A0A151IQP5</accession>
<dbReference type="Gene3D" id="1.10.443.10">
    <property type="entry name" value="Intergrase catalytic core"/>
    <property type="match status" value="1"/>
</dbReference>
<dbReference type="InterPro" id="IPR011010">
    <property type="entry name" value="DNA_brk_join_enz"/>
</dbReference>
<evidence type="ECO:0000256" key="1">
    <source>
        <dbReference type="ARBA" id="ARBA00023125"/>
    </source>
</evidence>
<dbReference type="Proteomes" id="UP000078542">
    <property type="component" value="Unassembled WGS sequence"/>
</dbReference>